<organism evidence="1 2">
    <name type="scientific">Parendozoicomonas callyspongiae</name>
    <dbReference type="NCBI Taxonomy" id="2942213"/>
    <lineage>
        <taxon>Bacteria</taxon>
        <taxon>Pseudomonadati</taxon>
        <taxon>Pseudomonadota</taxon>
        <taxon>Gammaproteobacteria</taxon>
        <taxon>Oceanospirillales</taxon>
        <taxon>Endozoicomonadaceae</taxon>
        <taxon>Parendozoicomonas</taxon>
    </lineage>
</organism>
<accession>A0ABT0PED6</accession>
<evidence type="ECO:0000313" key="1">
    <source>
        <dbReference type="EMBL" id="MCL6269396.1"/>
    </source>
</evidence>
<dbReference type="Proteomes" id="UP001203338">
    <property type="component" value="Unassembled WGS sequence"/>
</dbReference>
<proteinExistence type="predicted"/>
<sequence>MLMHCNKEIIIEEYDTVRQYMIDTDLFLHSVLEDYLNNSKAMIEDELRDY</sequence>
<name>A0ABT0PED6_9GAMM</name>
<protein>
    <submittedName>
        <fullName evidence="1">Uncharacterized protein</fullName>
    </submittedName>
</protein>
<dbReference type="EMBL" id="JAMFLX010000005">
    <property type="protein sequence ID" value="MCL6269396.1"/>
    <property type="molecule type" value="Genomic_DNA"/>
</dbReference>
<evidence type="ECO:0000313" key="2">
    <source>
        <dbReference type="Proteomes" id="UP001203338"/>
    </source>
</evidence>
<reference evidence="1 2" key="1">
    <citation type="submission" date="2022-05" db="EMBL/GenBank/DDBJ databases">
        <authorList>
            <person name="Park J.-S."/>
        </authorList>
    </citation>
    <scope>NUCLEOTIDE SEQUENCE [LARGE SCALE GENOMIC DNA]</scope>
    <source>
        <strain evidence="1 2">2012CJ34-2</strain>
    </source>
</reference>
<keyword evidence="2" id="KW-1185">Reference proteome</keyword>
<comment type="caution">
    <text evidence="1">The sequence shown here is derived from an EMBL/GenBank/DDBJ whole genome shotgun (WGS) entry which is preliminary data.</text>
</comment>
<dbReference type="RefSeq" id="WP_249698400.1">
    <property type="nucleotide sequence ID" value="NZ_JAMFLX010000005.1"/>
</dbReference>
<gene>
    <name evidence="1" type="ORF">M3P05_05475</name>
</gene>